<dbReference type="EMBL" id="DTGZ01000114">
    <property type="protein sequence ID" value="HGV97880.1"/>
    <property type="molecule type" value="Genomic_DNA"/>
</dbReference>
<evidence type="ECO:0000313" key="2">
    <source>
        <dbReference type="EMBL" id="HGV97880.1"/>
    </source>
</evidence>
<evidence type="ECO:0000259" key="1">
    <source>
        <dbReference type="Pfam" id="PF14332"/>
    </source>
</evidence>
<proteinExistence type="predicted"/>
<protein>
    <submittedName>
        <fullName evidence="2">DUF4388 domain-containing protein</fullName>
    </submittedName>
</protein>
<sequence length="281" mass="32380">MIGLEINLKEFSLSDMLQILGQLKKTGIIRVVGEVKGEIYIKDGIVVHATDGMEKGMEALLNLSFAELERGIFEPNIFAPEQTITEEVGRLSETIEKRRLEFNEIKEKLPPRDAILAKSTKELESAVALRRTDWQILALVDGKRTLNEIIVQSKLGGYETIKTIIWLKEQGLIYDPKEAERIMSGLANYLKNVFKIFGKHSLNWLKRWTELEPLHKDLFSALKIDEENMEIGYNHILSKEQIAQFIERFNEFISREGPQLYGKLLFKKKFEELQEGVKKGE</sequence>
<comment type="caution">
    <text evidence="2">The sequence shown here is derived from an EMBL/GenBank/DDBJ whole genome shotgun (WGS) entry which is preliminary data.</text>
</comment>
<accession>A0A7C4XML4</accession>
<dbReference type="PANTHER" id="PTHR36304:SF4">
    <property type="entry name" value="DUF4388 DOMAIN-CONTAINING PROTEIN"/>
    <property type="match status" value="1"/>
</dbReference>
<dbReference type="PANTHER" id="PTHR36304">
    <property type="entry name" value="DOMAIN GTPASE-ACTIVATING PROTEIN, PUTATIVE-RELATED-RELATED"/>
    <property type="match status" value="1"/>
</dbReference>
<dbReference type="InterPro" id="IPR025497">
    <property type="entry name" value="PatA-like_N"/>
</dbReference>
<gene>
    <name evidence="2" type="ORF">ENV60_06255</name>
</gene>
<dbReference type="Pfam" id="PF14332">
    <property type="entry name" value="DUF4388"/>
    <property type="match status" value="1"/>
</dbReference>
<name>A0A7C4XML4_UNCW3</name>
<reference evidence="2" key="1">
    <citation type="journal article" date="2020" name="mSystems">
        <title>Genome- and Community-Level Interaction Insights into Carbon Utilization and Element Cycling Functions of Hydrothermarchaeota in Hydrothermal Sediment.</title>
        <authorList>
            <person name="Zhou Z."/>
            <person name="Liu Y."/>
            <person name="Xu W."/>
            <person name="Pan J."/>
            <person name="Luo Z.H."/>
            <person name="Li M."/>
        </authorList>
    </citation>
    <scope>NUCLEOTIDE SEQUENCE [LARGE SCALE GENOMIC DNA]</scope>
    <source>
        <strain evidence="2">SpSt-774</strain>
    </source>
</reference>
<organism evidence="2">
    <name type="scientific">candidate division WOR-3 bacterium</name>
    <dbReference type="NCBI Taxonomy" id="2052148"/>
    <lineage>
        <taxon>Bacteria</taxon>
        <taxon>Bacteria division WOR-3</taxon>
    </lineage>
</organism>
<dbReference type="AlphaFoldDB" id="A0A7C4XML4"/>
<feature type="domain" description="PatA-like N-terminal" evidence="1">
    <location>
        <begin position="7"/>
        <end position="94"/>
    </location>
</feature>